<protein>
    <submittedName>
        <fullName evidence="10">C47 family peptidase</fullName>
    </submittedName>
</protein>
<evidence type="ECO:0000256" key="4">
    <source>
        <dbReference type="ARBA" id="ARBA00022801"/>
    </source>
</evidence>
<dbReference type="EMBL" id="JBHSGD010000001">
    <property type="protein sequence ID" value="MFC4651618.1"/>
    <property type="molecule type" value="Genomic_DNA"/>
</dbReference>
<evidence type="ECO:0000256" key="8">
    <source>
        <dbReference type="SAM" id="MobiDB-lite"/>
    </source>
</evidence>
<keyword evidence="4" id="KW-0378">Hydrolase</keyword>
<dbReference type="Pfam" id="PF05543">
    <property type="entry name" value="Peptidase_C47"/>
    <property type="match status" value="1"/>
</dbReference>
<dbReference type="SUPFAM" id="SSF54001">
    <property type="entry name" value="Cysteine proteinases"/>
    <property type="match status" value="1"/>
</dbReference>
<feature type="signal peptide" evidence="9">
    <location>
        <begin position="1"/>
        <end position="30"/>
    </location>
</feature>
<gene>
    <name evidence="10" type="ORF">ACFO26_01670</name>
</gene>
<evidence type="ECO:0000256" key="2">
    <source>
        <dbReference type="ARBA" id="ARBA00010245"/>
    </source>
</evidence>
<keyword evidence="5" id="KW-0788">Thiol protease</keyword>
<keyword evidence="6" id="KW-0843">Virulence</keyword>
<sequence>MTIKKLKSKLAISTSIGILLFSAFAPPALAFSNANTAYSEDNISVDIKQIKEIAETTLIDVNSLILPSQSLAETAALMVELDNIETEGVFYTGTDVLKYLYPKDTAEQLKTESVTAEQVVQWLASIGYTATVINRSLTTDEIKKNLDNSQPMLTVLEGQNDEDWLNKTSAGMLYAHDDVETGTETGNLHESFIKTYNYGEATIQDGAEAEPFQFSATSENPDEIQRTNSFKWVKTITDLKKDPSWENREQIREDRKSGIFNTTLIKEGSNIVEADFIDQDVMHLWGADTSDSSDVSTTKLDAVALINLYFDSEHQKTVADLNNFANLSEDEDISSKQIEDWYSSLGFVFDTIDGKLTKSFTKTLGSEGKLYLTVLDAVKADNPRKNEAVIGVGFADNTIAYTVDWVNVKGEQINPQYIVDYSLSTAITTQNEKMRNFDYDVVRRDGFEGSTYYSWDYNTETTIYNIRQKDSPTPTETPFTNSEPTNSNSTNSVSLPVATYYTAPDFGVRETQGQEPWCSEYVAAAAINTIGKAKELGKPITTAKEIMRAYKPGVPDDELTTMTGGDIGESLKHLQETYQVTADVENHSLSFEEVKKEIDSDKIIQLDGYDINETAERGTMENPGHSLAIVGYVLPADGNTAVHTPYYEIWNPWWEKTFYISTNFDTMLMGGVEYEWTRTWHNWRKTDAGATVNVSSDVEHQKVGSNVNPAAIPTYSSPTIFNPLGKKINNQVVSQMGSETTGQAYFVGSKYGYAISGDNQKMRVRKNKNTKMITLGLGLNFRDSVNALGSGRTTALVSGVGLAVVVAVAAFFPEGVAALEFVNKLAGTFVGKIITGMLGLPGDLKTGAIAIFLASLGKYLYDSYKIEGAYQSAIG</sequence>
<feature type="chain" id="PRO_5045574004" evidence="9">
    <location>
        <begin position="31"/>
        <end position="875"/>
    </location>
</feature>
<evidence type="ECO:0000256" key="6">
    <source>
        <dbReference type="ARBA" id="ARBA00023026"/>
    </source>
</evidence>
<evidence type="ECO:0000256" key="5">
    <source>
        <dbReference type="ARBA" id="ARBA00022807"/>
    </source>
</evidence>
<keyword evidence="7" id="KW-0865">Zymogen</keyword>
<reference evidence="11" key="1">
    <citation type="journal article" date="2019" name="Int. J. Syst. Evol. Microbiol.">
        <title>The Global Catalogue of Microorganisms (GCM) 10K type strain sequencing project: providing services to taxonomists for standard genome sequencing and annotation.</title>
        <authorList>
            <consortium name="The Broad Institute Genomics Platform"/>
            <consortium name="The Broad Institute Genome Sequencing Center for Infectious Disease"/>
            <person name="Wu L."/>
            <person name="Ma J."/>
        </authorList>
    </citation>
    <scope>NUCLEOTIDE SEQUENCE [LARGE SCALE GENOMIC DNA]</scope>
    <source>
        <strain evidence="11">CCUG 63287</strain>
    </source>
</reference>
<keyword evidence="11" id="KW-1185">Reference proteome</keyword>
<dbReference type="InterPro" id="IPR038765">
    <property type="entry name" value="Papain-like_cys_pep_sf"/>
</dbReference>
<organism evidence="10 11">
    <name type="scientific">Lactococcus nasutitermitis</name>
    <dbReference type="NCBI Taxonomy" id="1652957"/>
    <lineage>
        <taxon>Bacteria</taxon>
        <taxon>Bacillati</taxon>
        <taxon>Bacillota</taxon>
        <taxon>Bacilli</taxon>
        <taxon>Lactobacillales</taxon>
        <taxon>Streptococcaceae</taxon>
        <taxon>Lactococcus</taxon>
    </lineage>
</organism>
<dbReference type="Gene3D" id="3.90.70.10">
    <property type="entry name" value="Cysteine proteinases"/>
    <property type="match status" value="2"/>
</dbReference>
<keyword evidence="5" id="KW-0645">Protease</keyword>
<feature type="region of interest" description="Disordered" evidence="8">
    <location>
        <begin position="468"/>
        <end position="493"/>
    </location>
</feature>
<evidence type="ECO:0000256" key="9">
    <source>
        <dbReference type="SAM" id="SignalP"/>
    </source>
</evidence>
<dbReference type="Proteomes" id="UP001595987">
    <property type="component" value="Unassembled WGS sequence"/>
</dbReference>
<dbReference type="RefSeq" id="WP_213534083.1">
    <property type="nucleotide sequence ID" value="NZ_BOVQ01000003.1"/>
</dbReference>
<comment type="caution">
    <text evidence="10">The sequence shown here is derived from an EMBL/GenBank/DDBJ whole genome shotgun (WGS) entry which is preliminary data.</text>
</comment>
<evidence type="ECO:0000256" key="7">
    <source>
        <dbReference type="ARBA" id="ARBA00023145"/>
    </source>
</evidence>
<comment type="subcellular location">
    <subcellularLocation>
        <location evidence="1">Secreted</location>
    </subcellularLocation>
</comment>
<evidence type="ECO:0000256" key="3">
    <source>
        <dbReference type="ARBA" id="ARBA00022525"/>
    </source>
</evidence>
<evidence type="ECO:0000313" key="10">
    <source>
        <dbReference type="EMBL" id="MFC4651618.1"/>
    </source>
</evidence>
<evidence type="ECO:0000313" key="11">
    <source>
        <dbReference type="Proteomes" id="UP001595987"/>
    </source>
</evidence>
<comment type="similarity">
    <text evidence="2">Belongs to the peptidase C47 family.</text>
</comment>
<accession>A0ABV9JAT0</accession>
<keyword evidence="9" id="KW-0732">Signal</keyword>
<dbReference type="InterPro" id="IPR008750">
    <property type="entry name" value="Peptidase_C47"/>
</dbReference>
<name>A0ABV9JAT0_9LACT</name>
<proteinExistence type="inferred from homology"/>
<evidence type="ECO:0000256" key="1">
    <source>
        <dbReference type="ARBA" id="ARBA00004613"/>
    </source>
</evidence>
<keyword evidence="3" id="KW-0964">Secreted</keyword>
<feature type="compositionally biased region" description="Low complexity" evidence="8">
    <location>
        <begin position="477"/>
        <end position="492"/>
    </location>
</feature>